<name>I4EQR7_MODI5</name>
<dbReference type="EMBL" id="FO203431">
    <property type="protein sequence ID" value="CCH85730.1"/>
    <property type="molecule type" value="Genomic_DNA"/>
</dbReference>
<dbReference type="AlphaFoldDB" id="I4EQR7"/>
<protein>
    <recommendedName>
        <fullName evidence="2">TfoX N-terminal domain-containing protein</fullName>
    </recommendedName>
</protein>
<dbReference type="PATRIC" id="fig|477641.3.peg.256"/>
<evidence type="ECO:0000313" key="3">
    <source>
        <dbReference type="EMBL" id="CCH85730.1"/>
    </source>
</evidence>
<dbReference type="KEGG" id="mmar:MODMU_0268"/>
<gene>
    <name evidence="3" type="ordered locus">MODMU_0268</name>
</gene>
<evidence type="ECO:0000259" key="2">
    <source>
        <dbReference type="Pfam" id="PF04993"/>
    </source>
</evidence>
<feature type="domain" description="TfoX N-terminal" evidence="2">
    <location>
        <begin position="27"/>
        <end position="110"/>
    </location>
</feature>
<keyword evidence="4" id="KW-1185">Reference proteome</keyword>
<organism evidence="3 4">
    <name type="scientific">Modestobacter italicus (strain DSM 44449 / CECT 9708 / BC 501)</name>
    <dbReference type="NCBI Taxonomy" id="2732864"/>
    <lineage>
        <taxon>Bacteria</taxon>
        <taxon>Bacillati</taxon>
        <taxon>Actinomycetota</taxon>
        <taxon>Actinomycetes</taxon>
        <taxon>Geodermatophilales</taxon>
        <taxon>Geodermatophilaceae</taxon>
        <taxon>Modestobacter</taxon>
    </lineage>
</organism>
<evidence type="ECO:0000313" key="4">
    <source>
        <dbReference type="Proteomes" id="UP000006461"/>
    </source>
</evidence>
<dbReference type="Gene3D" id="3.30.1460.30">
    <property type="entry name" value="YgaC/TfoX-N like chaperone"/>
    <property type="match status" value="1"/>
</dbReference>
<dbReference type="Proteomes" id="UP000006461">
    <property type="component" value="Chromosome"/>
</dbReference>
<dbReference type="OMA" id="EMGPGWI"/>
<sequence length="143" mass="15169">MPRGTAGRDAPGMTYDRELADRVRAALSAEPGVTEKAMFGGLAFLVDGSLAVAASGKGGLMVRCDPARADELTAADGVARMVMRGKEMDGWLRVTDDVVDDEDALRRWVAVGRDVARQKDPLAPHRSHARGGPLRGGRSITSP</sequence>
<dbReference type="HOGENOM" id="CLU_136016_4_0_11"/>
<dbReference type="InterPro" id="IPR007076">
    <property type="entry name" value="TfoX_N"/>
</dbReference>
<proteinExistence type="predicted"/>
<evidence type="ECO:0000256" key="1">
    <source>
        <dbReference type="SAM" id="MobiDB-lite"/>
    </source>
</evidence>
<dbReference type="Pfam" id="PF04993">
    <property type="entry name" value="TfoX_N"/>
    <property type="match status" value="1"/>
</dbReference>
<reference evidence="3 4" key="1">
    <citation type="journal article" date="2012" name="J. Bacteriol.">
        <title>Genome Sequence of Radiation-Resistant Modestobacter marinus Strain BC501, a Representative Actinobacterium That Thrives on Calcareous Stone Surfaces.</title>
        <authorList>
            <person name="Normand P."/>
            <person name="Gury J."/>
            <person name="Pujic P."/>
            <person name="Chouaia B."/>
            <person name="Crotti E."/>
            <person name="Brusetti L."/>
            <person name="Daffonchio D."/>
            <person name="Vacherie B."/>
            <person name="Barbe V."/>
            <person name="Medigue C."/>
            <person name="Calteau A."/>
            <person name="Ghodhbane-Gtari F."/>
            <person name="Essoussi I."/>
            <person name="Nouioui I."/>
            <person name="Abbassi-Ghozzi I."/>
            <person name="Gtari M."/>
        </authorList>
    </citation>
    <scope>NUCLEOTIDE SEQUENCE [LARGE SCALE GENOMIC DNA]</scope>
    <source>
        <strain evidence="4">BC 501</strain>
    </source>
</reference>
<accession>I4EQR7</accession>
<feature type="region of interest" description="Disordered" evidence="1">
    <location>
        <begin position="116"/>
        <end position="143"/>
    </location>
</feature>
<dbReference type="SUPFAM" id="SSF159894">
    <property type="entry name" value="YgaC/TfoX-N like"/>
    <property type="match status" value="1"/>
</dbReference>
<dbReference type="STRING" id="477641.MODMU_0268"/>
<dbReference type="eggNOG" id="COG3070">
    <property type="taxonomic scope" value="Bacteria"/>
</dbReference>